<proteinExistence type="predicted"/>
<accession>A0AAD9P4Y1</accession>
<evidence type="ECO:0000313" key="2">
    <source>
        <dbReference type="EMBL" id="KAK2188236.1"/>
    </source>
</evidence>
<keyword evidence="3" id="KW-1185">Reference proteome</keyword>
<evidence type="ECO:0000256" key="1">
    <source>
        <dbReference type="SAM" id="MobiDB-lite"/>
    </source>
</evidence>
<gene>
    <name evidence="2" type="ORF">NP493_139g03022</name>
</gene>
<evidence type="ECO:0000313" key="3">
    <source>
        <dbReference type="Proteomes" id="UP001209878"/>
    </source>
</evidence>
<dbReference type="Pfam" id="PF06677">
    <property type="entry name" value="Auto_anti-p27"/>
    <property type="match status" value="1"/>
</dbReference>
<organism evidence="2 3">
    <name type="scientific">Ridgeia piscesae</name>
    <name type="common">Tubeworm</name>
    <dbReference type="NCBI Taxonomy" id="27915"/>
    <lineage>
        <taxon>Eukaryota</taxon>
        <taxon>Metazoa</taxon>
        <taxon>Spiralia</taxon>
        <taxon>Lophotrochozoa</taxon>
        <taxon>Annelida</taxon>
        <taxon>Polychaeta</taxon>
        <taxon>Sedentaria</taxon>
        <taxon>Canalipalpata</taxon>
        <taxon>Sabellida</taxon>
        <taxon>Siboglinidae</taxon>
        <taxon>Ridgeia</taxon>
    </lineage>
</organism>
<dbReference type="PANTHER" id="PTHR16537">
    <property type="entry name" value="SJOEGREN SYNDROME/SCLERODERMA AUTOANTIGEN 1"/>
    <property type="match status" value="1"/>
</dbReference>
<dbReference type="InterPro" id="IPR051888">
    <property type="entry name" value="UPF0148_domain"/>
</dbReference>
<reference evidence="2" key="1">
    <citation type="journal article" date="2023" name="Mol. Biol. Evol.">
        <title>Third-Generation Sequencing Reveals the Adaptive Role of the Epigenome in Three Deep-Sea Polychaetes.</title>
        <authorList>
            <person name="Perez M."/>
            <person name="Aroh O."/>
            <person name="Sun Y."/>
            <person name="Lan Y."/>
            <person name="Juniper S.K."/>
            <person name="Young C.R."/>
            <person name="Angers B."/>
            <person name="Qian P.Y."/>
        </authorList>
    </citation>
    <scope>NUCLEOTIDE SEQUENCE</scope>
    <source>
        <strain evidence="2">R07B-5</strain>
    </source>
</reference>
<dbReference type="AlphaFoldDB" id="A0AAD9P4Y1"/>
<sequence length="282" mass="31238">MSDSFEEVDDEWTPPTEGEMKVMEARRERSDRISKLMGEYLLKGYKMLGTTCHECGNILMRDRQQVDYCVACRELACDVSKDDPALDSRAMQQKAAEQSGRRLTEEETNHPLNSSHTSGCLPVACCPTAEGDYGTVQSEIISSCDVPPRDQSFDAGDRTQGLTAMPLLRSYGGLPSSIWSNTDHAFRQPVKPEPTNRTEISSVFPPVASAFSGWKPQQTSTSSQTVQIVQSKLTWAAEQLRSTSSVDNSNQLCELIKSCAETLVALQTMQERCNKMADSTQM</sequence>
<dbReference type="EMBL" id="JAODUO010000139">
    <property type="protein sequence ID" value="KAK2188236.1"/>
    <property type="molecule type" value="Genomic_DNA"/>
</dbReference>
<name>A0AAD9P4Y1_RIDPI</name>
<feature type="region of interest" description="Disordered" evidence="1">
    <location>
        <begin position="88"/>
        <end position="115"/>
    </location>
</feature>
<feature type="compositionally biased region" description="Basic and acidic residues" evidence="1">
    <location>
        <begin position="99"/>
        <end position="109"/>
    </location>
</feature>
<comment type="caution">
    <text evidence="2">The sequence shown here is derived from an EMBL/GenBank/DDBJ whole genome shotgun (WGS) entry which is preliminary data.</text>
</comment>
<dbReference type="InterPro" id="IPR009563">
    <property type="entry name" value="SSSCA1"/>
</dbReference>
<dbReference type="PANTHER" id="PTHR16537:SF1">
    <property type="entry name" value="PROTEIN ZNRD2"/>
    <property type="match status" value="1"/>
</dbReference>
<dbReference type="Proteomes" id="UP001209878">
    <property type="component" value="Unassembled WGS sequence"/>
</dbReference>
<protein>
    <recommendedName>
        <fullName evidence="4">Sjoegren syndrome/scleroderma autoantigen 1</fullName>
    </recommendedName>
</protein>
<evidence type="ECO:0008006" key="4">
    <source>
        <dbReference type="Google" id="ProtNLM"/>
    </source>
</evidence>